<keyword evidence="1" id="KW-0732">Signal</keyword>
<sequence length="203" mass="23402">MKMSVILIISVLLVTFHPTAAKILIIPDPKLTSCSDWNAVKGLEINLIDNNLEIIRVNETNSYYQGSIKFLKDLSRVPGRLLYEKYNNGEWTMQGFDGKYGNFCDSYHDRTQPFYFTMDHFPKCPIEAGTEWTFNMVPFTLMGLNIDPLPLHYIGRWRMITVFDHKVNGFTKFDCKRIYFEIVETEKPKKPAGLSGTKSQRGG</sequence>
<gene>
    <name evidence="2" type="ORF">CHIRRI_LOCUS14264</name>
</gene>
<dbReference type="OrthoDB" id="7799064at2759"/>
<evidence type="ECO:0000313" key="3">
    <source>
        <dbReference type="Proteomes" id="UP001153620"/>
    </source>
</evidence>
<organism evidence="2 3">
    <name type="scientific">Chironomus riparius</name>
    <dbReference type="NCBI Taxonomy" id="315576"/>
    <lineage>
        <taxon>Eukaryota</taxon>
        <taxon>Metazoa</taxon>
        <taxon>Ecdysozoa</taxon>
        <taxon>Arthropoda</taxon>
        <taxon>Hexapoda</taxon>
        <taxon>Insecta</taxon>
        <taxon>Pterygota</taxon>
        <taxon>Neoptera</taxon>
        <taxon>Endopterygota</taxon>
        <taxon>Diptera</taxon>
        <taxon>Nematocera</taxon>
        <taxon>Chironomoidea</taxon>
        <taxon>Chironomidae</taxon>
        <taxon>Chironominae</taxon>
        <taxon>Chironomus</taxon>
    </lineage>
</organism>
<dbReference type="AlphaFoldDB" id="A0A9N9S8R7"/>
<name>A0A9N9S8R7_9DIPT</name>
<dbReference type="EMBL" id="OU895880">
    <property type="protein sequence ID" value="CAG9811455.1"/>
    <property type="molecule type" value="Genomic_DNA"/>
</dbReference>
<keyword evidence="3" id="KW-1185">Reference proteome</keyword>
<feature type="signal peptide" evidence="1">
    <location>
        <begin position="1"/>
        <end position="21"/>
    </location>
</feature>
<evidence type="ECO:0000313" key="2">
    <source>
        <dbReference type="EMBL" id="CAG9811455.1"/>
    </source>
</evidence>
<dbReference type="Proteomes" id="UP001153620">
    <property type="component" value="Chromosome 4"/>
</dbReference>
<protein>
    <submittedName>
        <fullName evidence="2">Uncharacterized protein</fullName>
    </submittedName>
</protein>
<evidence type="ECO:0000256" key="1">
    <source>
        <dbReference type="SAM" id="SignalP"/>
    </source>
</evidence>
<accession>A0A9N9S8R7</accession>
<reference evidence="2" key="2">
    <citation type="submission" date="2022-10" db="EMBL/GenBank/DDBJ databases">
        <authorList>
            <consortium name="ENA_rothamsted_submissions"/>
            <consortium name="culmorum"/>
            <person name="King R."/>
        </authorList>
    </citation>
    <scope>NUCLEOTIDE SEQUENCE</scope>
</reference>
<reference evidence="2" key="1">
    <citation type="submission" date="2022-01" db="EMBL/GenBank/DDBJ databases">
        <authorList>
            <person name="King R."/>
        </authorList>
    </citation>
    <scope>NUCLEOTIDE SEQUENCE</scope>
</reference>
<feature type="chain" id="PRO_5040392525" evidence="1">
    <location>
        <begin position="22"/>
        <end position="203"/>
    </location>
</feature>
<proteinExistence type="predicted"/>